<evidence type="ECO:0000313" key="8">
    <source>
        <dbReference type="Proteomes" id="UP000593566"/>
    </source>
</evidence>
<dbReference type="GO" id="GO:0003682">
    <property type="term" value="F:chromatin binding"/>
    <property type="evidence" value="ECO:0007669"/>
    <property type="project" value="TreeGrafter"/>
</dbReference>
<dbReference type="GO" id="GO:0003677">
    <property type="term" value="F:DNA binding"/>
    <property type="evidence" value="ECO:0007669"/>
    <property type="project" value="UniProtKB-UniRule"/>
</dbReference>
<dbReference type="GO" id="GO:0010468">
    <property type="term" value="P:regulation of gene expression"/>
    <property type="evidence" value="ECO:0007669"/>
    <property type="project" value="UniProtKB-ARBA"/>
</dbReference>
<dbReference type="Pfam" id="PF01593">
    <property type="entry name" value="Amino_oxidase"/>
    <property type="match status" value="2"/>
</dbReference>
<feature type="region of interest" description="Disordered" evidence="4">
    <location>
        <begin position="216"/>
        <end position="254"/>
    </location>
</feature>
<dbReference type="Gene3D" id="3.50.50.60">
    <property type="entry name" value="FAD/NAD(P)-binding domain"/>
    <property type="match status" value="2"/>
</dbReference>
<dbReference type="Gene3D" id="3.90.660.10">
    <property type="match status" value="1"/>
</dbReference>
<evidence type="ECO:0000256" key="3">
    <source>
        <dbReference type="PROSITE-ProRule" id="PRU00267"/>
    </source>
</evidence>
<dbReference type="Pfam" id="PF04433">
    <property type="entry name" value="SWIRM"/>
    <property type="match status" value="1"/>
</dbReference>
<dbReference type="SUPFAM" id="SSF51905">
    <property type="entry name" value="FAD/NAD(P)-binding domain"/>
    <property type="match status" value="1"/>
</dbReference>
<dbReference type="InterPro" id="IPR009057">
    <property type="entry name" value="Homeodomain-like_sf"/>
</dbReference>
<dbReference type="PROSITE" id="PS50934">
    <property type="entry name" value="SWIRM"/>
    <property type="match status" value="1"/>
</dbReference>
<dbReference type="Gene3D" id="1.10.30.10">
    <property type="entry name" value="High mobility group box domain"/>
    <property type="match status" value="1"/>
</dbReference>
<feature type="compositionally biased region" description="Acidic residues" evidence="4">
    <location>
        <begin position="134"/>
        <end position="149"/>
    </location>
</feature>
<dbReference type="SUPFAM" id="SSF46689">
    <property type="entry name" value="Homeodomain-like"/>
    <property type="match status" value="1"/>
</dbReference>
<dbReference type="GO" id="GO:0050660">
    <property type="term" value="F:flavin adenine dinucleotide binding"/>
    <property type="evidence" value="ECO:0007669"/>
    <property type="project" value="TreeGrafter"/>
</dbReference>
<name>A0A8H6KZJ9_9LECA</name>
<dbReference type="GO" id="GO:0006338">
    <property type="term" value="P:chromatin remodeling"/>
    <property type="evidence" value="ECO:0007669"/>
    <property type="project" value="TreeGrafter"/>
</dbReference>
<evidence type="ECO:0000256" key="4">
    <source>
        <dbReference type="SAM" id="MobiDB-lite"/>
    </source>
</evidence>
<dbReference type="SUPFAM" id="SSF54373">
    <property type="entry name" value="FAD-linked reductases, C-terminal domain"/>
    <property type="match status" value="1"/>
</dbReference>
<evidence type="ECO:0000256" key="2">
    <source>
        <dbReference type="ARBA" id="ARBA00023002"/>
    </source>
</evidence>
<feature type="region of interest" description="Disordered" evidence="4">
    <location>
        <begin position="1056"/>
        <end position="1084"/>
    </location>
</feature>
<protein>
    <recommendedName>
        <fullName evidence="9">SWIRM domain-containing protein</fullName>
    </recommendedName>
</protein>
<organism evidence="7 8">
    <name type="scientific">Letharia lupina</name>
    <dbReference type="NCBI Taxonomy" id="560253"/>
    <lineage>
        <taxon>Eukaryota</taxon>
        <taxon>Fungi</taxon>
        <taxon>Dikarya</taxon>
        <taxon>Ascomycota</taxon>
        <taxon>Pezizomycotina</taxon>
        <taxon>Lecanoromycetes</taxon>
        <taxon>OSLEUM clade</taxon>
        <taxon>Lecanoromycetidae</taxon>
        <taxon>Lecanorales</taxon>
        <taxon>Lecanorineae</taxon>
        <taxon>Parmeliaceae</taxon>
        <taxon>Letharia</taxon>
    </lineage>
</organism>
<dbReference type="PROSITE" id="PS50118">
    <property type="entry name" value="HMG_BOX_2"/>
    <property type="match status" value="1"/>
</dbReference>
<dbReference type="InterPro" id="IPR007526">
    <property type="entry name" value="SWIRM"/>
</dbReference>
<feature type="domain" description="SWIRM" evidence="6">
    <location>
        <begin position="349"/>
        <end position="444"/>
    </location>
</feature>
<sequence length="1265" mass="139150">MSSGKAFQKGHVRDGELVFDKNFELLDNKKKISKISLAQYFANSAPKSLSRTTSQGGSVSFANPQILPYQYHHLGVGRQPNQSFAPSPGYGFDLLPGRESFRGPSVSEPNRYHQAVNSHIVPSQHPENLQDDLSEAMDTGSDMDDEFSENMDMSSGPEADGSTDGRILTEFMGGTASKAVSVSSGPEVDDEIYDTFPSKAVVMLSPTAIRPVFELEADGADSRSDDVSETPRMSSTPSGVSGPSSLTSTGPSNLRESIEETNLPFDMLKAVSPSSSLSSLPTPAKSTTPQNLKIQAALETPPAMKPPKAIPKPAQRRTVPKGRMLRFADLSPRTSIPTNLPPTILAQQGVHAAYSSRLNPFALHPDEYQLLRNHICHLHVSAYLNIRNRILRLWVRNPLVSVTAEEAAGCALASRWLGLADVAYEWLVRKGYINFGCVEPPEASNIRVKRYVSKRYKRKTIVVIGAGMSGLGCARQLEGLFGHYRDRWTSIGEEPPNVVLLEGRNRVGGRVYSHPLKGQKASGIPDQNRSTAEMGAHIIIGFDHGNPMSMIVRGQLALHYYALKDNSTLHDIDGNVVNEKRDQMAEKLYNDVLDRASVYRHRMPPPVTVEGDKEMIEAGRDPNREGGPPISSIEEELLTASDNNHATENVPAGMDKLTGKAHLIPGPRKKEPPAQAAEAMGWKLASNVLAYNDLNLDVVAKASKYPTLGAAMDEAVKQYQFLLDLSPQDLRLINWHYANLEYANAANVGKLSLGGWDQDAGNEFEGVHAQVIGGYQQVPRGILLSPTKLDLRTRKIVKHIEYNADNHFASGVTKVSCENGDSFDADHIVLTTPLGVLKDGNVKFDPPLPDWKIGPIQRLGFGTLNKVILVYDKPFWKVDQDMFGLLREPEVHDSLDQEDYIANRGRFYFFWNCIKTTGRPVLISLMAGDAAHQAESSSDAELVAEVTQELAKIFKQTIVPQPIETIVTRWGKDRFARGSYSYVGATSLPGDYEAMAAPIGTLHFAGEATCATHPATVHGAYISGLRAASEIIDDLLGPIEVPSPLVPWPAETDVVTAEPPQQYRPKDPATRVPGPAMRAPDPAPSEAEDVKQARLEAFESDILQAILNELGFRPSPPGKPGSNPFLLFTKDNWAEVKKVCDEAHLLRSGDPNKKAERNEIRAMVGQIWREASDEAKRPYFEQTESNRKANLEEAATFEARLASWDEKAMEVRKQYVQRHPGVLSDQEEQAMWRTLGVHGDFGDDQERRGKKMSGYAEDSDSNVEI</sequence>
<dbReference type="FunFam" id="1.10.10.10:FF:000064">
    <property type="entry name" value="Lysine-specific histone demethylase 1A"/>
    <property type="match status" value="1"/>
</dbReference>
<dbReference type="Proteomes" id="UP000593566">
    <property type="component" value="Unassembled WGS sequence"/>
</dbReference>
<keyword evidence="2" id="KW-0560">Oxidoreductase</keyword>
<feature type="compositionally biased region" description="Low complexity" evidence="4">
    <location>
        <begin position="234"/>
        <end position="252"/>
    </location>
</feature>
<comment type="caution">
    <text evidence="7">The sequence shown here is derived from an EMBL/GenBank/DDBJ whole genome shotgun (WGS) entry which is preliminary data.</text>
</comment>
<accession>A0A8H6KZJ9</accession>
<dbReference type="Gene3D" id="1.10.10.10">
    <property type="entry name" value="Winged helix-like DNA-binding domain superfamily/Winged helix DNA-binding domain"/>
    <property type="match status" value="1"/>
</dbReference>
<dbReference type="InterPro" id="IPR036188">
    <property type="entry name" value="FAD/NAD-bd_sf"/>
</dbReference>
<comment type="similarity">
    <text evidence="1">Belongs to the flavin monoamine oxidase family.</text>
</comment>
<feature type="region of interest" description="Disordered" evidence="4">
    <location>
        <begin position="134"/>
        <end position="166"/>
    </location>
</feature>
<dbReference type="EMBL" id="JACCJB010000002">
    <property type="protein sequence ID" value="KAF6230025.1"/>
    <property type="molecule type" value="Genomic_DNA"/>
</dbReference>
<dbReference type="AlphaFoldDB" id="A0A8H6KZJ9"/>
<reference evidence="7 8" key="1">
    <citation type="journal article" date="2020" name="Genomics">
        <title>Complete, high-quality genomes from long-read metagenomic sequencing of two wolf lichen thalli reveals enigmatic genome architecture.</title>
        <authorList>
            <person name="McKenzie S.K."/>
            <person name="Walston R.F."/>
            <person name="Allen J.L."/>
        </authorList>
    </citation>
    <scope>NUCLEOTIDE SEQUENCE [LARGE SCALE GENOMIC DNA]</scope>
    <source>
        <strain evidence="7">WasteWater1</strain>
    </source>
</reference>
<keyword evidence="8" id="KW-1185">Reference proteome</keyword>
<dbReference type="GeneID" id="59332771"/>
<dbReference type="InterPro" id="IPR002937">
    <property type="entry name" value="Amino_oxidase"/>
</dbReference>
<dbReference type="InterPro" id="IPR036388">
    <property type="entry name" value="WH-like_DNA-bd_sf"/>
</dbReference>
<dbReference type="PANTHER" id="PTHR10742:SF386">
    <property type="entry name" value="LYSINE-SPECIFIC HISTONE DEMETHYLASE 1A"/>
    <property type="match status" value="1"/>
</dbReference>
<evidence type="ECO:0000259" key="5">
    <source>
        <dbReference type="PROSITE" id="PS50118"/>
    </source>
</evidence>
<dbReference type="InterPro" id="IPR036910">
    <property type="entry name" value="HMG_box_dom_sf"/>
</dbReference>
<evidence type="ECO:0000256" key="1">
    <source>
        <dbReference type="ARBA" id="ARBA00005995"/>
    </source>
</evidence>
<dbReference type="SUPFAM" id="SSF47095">
    <property type="entry name" value="HMG-box"/>
    <property type="match status" value="1"/>
</dbReference>
<dbReference type="GO" id="GO:0016491">
    <property type="term" value="F:oxidoreductase activity"/>
    <property type="evidence" value="ECO:0007669"/>
    <property type="project" value="UniProtKB-KW"/>
</dbReference>
<dbReference type="InterPro" id="IPR009071">
    <property type="entry name" value="HMG_box_dom"/>
</dbReference>
<feature type="region of interest" description="Disordered" evidence="4">
    <location>
        <begin position="1237"/>
        <end position="1265"/>
    </location>
</feature>
<dbReference type="RefSeq" id="XP_037157282.1">
    <property type="nucleotide sequence ID" value="XM_037295281.1"/>
</dbReference>
<evidence type="ECO:0008006" key="9">
    <source>
        <dbReference type="Google" id="ProtNLM"/>
    </source>
</evidence>
<keyword evidence="3" id="KW-0539">Nucleus</keyword>
<dbReference type="PANTHER" id="PTHR10742">
    <property type="entry name" value="FLAVIN MONOAMINE OXIDASE"/>
    <property type="match status" value="1"/>
</dbReference>
<dbReference type="InterPro" id="IPR050281">
    <property type="entry name" value="Flavin_monoamine_oxidase"/>
</dbReference>
<proteinExistence type="inferred from homology"/>
<feature type="domain" description="HMG box" evidence="5">
    <location>
        <begin position="1118"/>
        <end position="1198"/>
    </location>
</feature>
<dbReference type="FunFam" id="3.50.50.60:FF:000249">
    <property type="entry name" value="Lysine-specific histone demethylase Aof2"/>
    <property type="match status" value="1"/>
</dbReference>
<evidence type="ECO:0000313" key="7">
    <source>
        <dbReference type="EMBL" id="KAF6230025.1"/>
    </source>
</evidence>
<gene>
    <name evidence="7" type="ORF">HO133_004363</name>
</gene>
<dbReference type="GO" id="GO:0005634">
    <property type="term" value="C:nucleus"/>
    <property type="evidence" value="ECO:0007669"/>
    <property type="project" value="UniProtKB-UniRule"/>
</dbReference>
<keyword evidence="3" id="KW-0238">DNA-binding</keyword>
<feature type="DNA-binding region" description="HMG box" evidence="3">
    <location>
        <begin position="1118"/>
        <end position="1198"/>
    </location>
</feature>
<evidence type="ECO:0000259" key="6">
    <source>
        <dbReference type="PROSITE" id="PS50934"/>
    </source>
</evidence>